<feature type="non-terminal residue" evidence="1">
    <location>
        <position position="60"/>
    </location>
</feature>
<name>A0A9P1FN59_9DINO</name>
<accession>A0A9P1FN59</accession>
<dbReference type="AlphaFoldDB" id="A0A9P1FN59"/>
<sequence>MPALPAAKTLAPPIVGLMDTLAPTVLASEGSTVPIGPISKFAFKRIAAAKCVVPEDEMLA</sequence>
<organism evidence="1">
    <name type="scientific">Cladocopium goreaui</name>
    <dbReference type="NCBI Taxonomy" id="2562237"/>
    <lineage>
        <taxon>Eukaryota</taxon>
        <taxon>Sar</taxon>
        <taxon>Alveolata</taxon>
        <taxon>Dinophyceae</taxon>
        <taxon>Suessiales</taxon>
        <taxon>Symbiodiniaceae</taxon>
        <taxon>Cladocopium</taxon>
    </lineage>
</organism>
<reference evidence="1" key="1">
    <citation type="submission" date="2022-10" db="EMBL/GenBank/DDBJ databases">
        <authorList>
            <person name="Chen Y."/>
            <person name="Dougan E. K."/>
            <person name="Chan C."/>
            <person name="Rhodes N."/>
            <person name="Thang M."/>
        </authorList>
    </citation>
    <scope>NUCLEOTIDE SEQUENCE</scope>
</reference>
<dbReference type="EMBL" id="CAMXCT030000696">
    <property type="protein sequence ID" value="CAL4769560.1"/>
    <property type="molecule type" value="Genomic_DNA"/>
</dbReference>
<evidence type="ECO:0000313" key="3">
    <source>
        <dbReference type="Proteomes" id="UP001152797"/>
    </source>
</evidence>
<dbReference type="EMBL" id="CAMXCT020000696">
    <property type="protein sequence ID" value="CAL1135623.1"/>
    <property type="molecule type" value="Genomic_DNA"/>
</dbReference>
<comment type="caution">
    <text evidence="1">The sequence shown here is derived from an EMBL/GenBank/DDBJ whole genome shotgun (WGS) entry which is preliminary data.</text>
</comment>
<reference evidence="2" key="2">
    <citation type="submission" date="2024-04" db="EMBL/GenBank/DDBJ databases">
        <authorList>
            <person name="Chen Y."/>
            <person name="Shah S."/>
            <person name="Dougan E. K."/>
            <person name="Thang M."/>
            <person name="Chan C."/>
        </authorList>
    </citation>
    <scope>NUCLEOTIDE SEQUENCE [LARGE SCALE GENOMIC DNA]</scope>
</reference>
<dbReference type="Proteomes" id="UP001152797">
    <property type="component" value="Unassembled WGS sequence"/>
</dbReference>
<evidence type="ECO:0000313" key="1">
    <source>
        <dbReference type="EMBL" id="CAI3982248.1"/>
    </source>
</evidence>
<proteinExistence type="predicted"/>
<dbReference type="EMBL" id="CAMXCT010000696">
    <property type="protein sequence ID" value="CAI3982248.1"/>
    <property type="molecule type" value="Genomic_DNA"/>
</dbReference>
<evidence type="ECO:0000313" key="2">
    <source>
        <dbReference type="EMBL" id="CAL1135623.1"/>
    </source>
</evidence>
<protein>
    <submittedName>
        <fullName evidence="1">Uncharacterized protein</fullName>
    </submittedName>
</protein>
<gene>
    <name evidence="1" type="ORF">C1SCF055_LOCUS9964</name>
</gene>
<keyword evidence="3" id="KW-1185">Reference proteome</keyword>